<organism evidence="1 2">
    <name type="scientific">Novosphingobium soli</name>
    <dbReference type="NCBI Taxonomy" id="574956"/>
    <lineage>
        <taxon>Bacteria</taxon>
        <taxon>Pseudomonadati</taxon>
        <taxon>Pseudomonadota</taxon>
        <taxon>Alphaproteobacteria</taxon>
        <taxon>Sphingomonadales</taxon>
        <taxon>Sphingomonadaceae</taxon>
        <taxon>Novosphingobium</taxon>
    </lineage>
</organism>
<accession>A0ABV6CT82</accession>
<dbReference type="InterPro" id="IPR014710">
    <property type="entry name" value="RmlC-like_jellyroll"/>
</dbReference>
<proteinExistence type="predicted"/>
<reference evidence="1 2" key="1">
    <citation type="submission" date="2024-09" db="EMBL/GenBank/DDBJ databases">
        <authorList>
            <person name="Sun Q."/>
            <person name="Mori K."/>
        </authorList>
    </citation>
    <scope>NUCLEOTIDE SEQUENCE [LARGE SCALE GENOMIC DNA]</scope>
    <source>
        <strain evidence="1 2">CCM 7706</strain>
    </source>
</reference>
<dbReference type="CDD" id="cd20293">
    <property type="entry name" value="cupin_HutD_N"/>
    <property type="match status" value="1"/>
</dbReference>
<dbReference type="PANTHER" id="PTHR37943:SF1">
    <property type="entry name" value="PROTEIN VES"/>
    <property type="match status" value="1"/>
</dbReference>
<dbReference type="Proteomes" id="UP001589798">
    <property type="component" value="Unassembled WGS sequence"/>
</dbReference>
<dbReference type="EMBL" id="JBHLWK010000010">
    <property type="protein sequence ID" value="MFC0203937.1"/>
    <property type="molecule type" value="Genomic_DNA"/>
</dbReference>
<dbReference type="InterPro" id="IPR011051">
    <property type="entry name" value="RmlC_Cupin_sf"/>
</dbReference>
<dbReference type="InterPro" id="IPR010282">
    <property type="entry name" value="Uncharacterised_HutD/Ves"/>
</dbReference>
<evidence type="ECO:0000313" key="1">
    <source>
        <dbReference type="EMBL" id="MFC0203937.1"/>
    </source>
</evidence>
<gene>
    <name evidence="1" type="ORF">ACFFJC_06595</name>
</gene>
<keyword evidence="2" id="KW-1185">Reference proteome</keyword>
<sequence>MTGTPAVIRAGDGPEIAWKNGGGTTREIAVFPPGAAMDDFLWRLSLATIARPGPFSLFPGMRRVLTVIDGVLSLTGPDTRVRLTRTSAPFAFDGAEPIEGVPVGGPALALNAITRRAGCTAHVARLGPGDVSPASGLLLAAEPQRFGPISMARLDCARLERAMPVAGAAVAVSFAAVGP</sequence>
<dbReference type="SUPFAM" id="SSF51182">
    <property type="entry name" value="RmlC-like cupins"/>
    <property type="match status" value="1"/>
</dbReference>
<dbReference type="Gene3D" id="2.60.120.10">
    <property type="entry name" value="Jelly Rolls"/>
    <property type="match status" value="1"/>
</dbReference>
<name>A0ABV6CT82_9SPHN</name>
<dbReference type="RefSeq" id="WP_379486708.1">
    <property type="nucleotide sequence ID" value="NZ_JBHLWK010000010.1"/>
</dbReference>
<dbReference type="PANTHER" id="PTHR37943">
    <property type="entry name" value="PROTEIN VES"/>
    <property type="match status" value="1"/>
</dbReference>
<protein>
    <submittedName>
        <fullName evidence="1">HutD family protein</fullName>
    </submittedName>
</protein>
<evidence type="ECO:0000313" key="2">
    <source>
        <dbReference type="Proteomes" id="UP001589798"/>
    </source>
</evidence>
<comment type="caution">
    <text evidence="1">The sequence shown here is derived from an EMBL/GenBank/DDBJ whole genome shotgun (WGS) entry which is preliminary data.</text>
</comment>
<dbReference type="Pfam" id="PF05962">
    <property type="entry name" value="HutD"/>
    <property type="match status" value="1"/>
</dbReference>